<evidence type="ECO:0000259" key="1">
    <source>
        <dbReference type="SMART" id="SM01111"/>
    </source>
</evidence>
<proteinExistence type="predicted"/>
<evidence type="ECO:0000313" key="3">
    <source>
        <dbReference type="Proteomes" id="UP001583172"/>
    </source>
</evidence>
<reference evidence="2 3" key="1">
    <citation type="journal article" date="2024" name="Commun. Biol.">
        <title>Comparative genomic analysis of thermophilic fungi reveals convergent evolutionary adaptations and gene losses.</title>
        <authorList>
            <person name="Steindorff A.S."/>
            <person name="Aguilar-Pontes M.V."/>
            <person name="Robinson A.J."/>
            <person name="Andreopoulos B."/>
            <person name="LaButti K."/>
            <person name="Kuo A."/>
            <person name="Mondo S."/>
            <person name="Riley R."/>
            <person name="Otillar R."/>
            <person name="Haridas S."/>
            <person name="Lipzen A."/>
            <person name="Grimwood J."/>
            <person name="Schmutz J."/>
            <person name="Clum A."/>
            <person name="Reid I.D."/>
            <person name="Moisan M.C."/>
            <person name="Butler G."/>
            <person name="Nguyen T.T.M."/>
            <person name="Dewar K."/>
            <person name="Conant G."/>
            <person name="Drula E."/>
            <person name="Henrissat B."/>
            <person name="Hansel C."/>
            <person name="Singer S."/>
            <person name="Hutchinson M.I."/>
            <person name="de Vries R.P."/>
            <person name="Natvig D.O."/>
            <person name="Powell A.J."/>
            <person name="Tsang A."/>
            <person name="Grigoriev I.V."/>
        </authorList>
    </citation>
    <scope>NUCLEOTIDE SEQUENCE [LARGE SCALE GENOMIC DNA]</scope>
    <source>
        <strain evidence="2 3">CBS 620.91</strain>
    </source>
</reference>
<protein>
    <recommendedName>
        <fullName evidence="1">Cyanovirin-N domain-containing protein</fullName>
    </recommendedName>
</protein>
<accession>A0ABR3V2H7</accession>
<dbReference type="InterPro" id="IPR011058">
    <property type="entry name" value="Cyanovirin-N"/>
</dbReference>
<evidence type="ECO:0000313" key="2">
    <source>
        <dbReference type="EMBL" id="KAL1835988.1"/>
    </source>
</evidence>
<dbReference type="PANTHER" id="PTHR42076">
    <property type="entry name" value="CYANOVIRIN-N HOMOLOG"/>
    <property type="match status" value="1"/>
</dbReference>
<dbReference type="PANTHER" id="PTHR42076:SF1">
    <property type="entry name" value="CYANOVIRIN-N DOMAIN-CONTAINING PROTEIN"/>
    <property type="match status" value="1"/>
</dbReference>
<keyword evidence="3" id="KW-1185">Reference proteome</keyword>
<dbReference type="Pfam" id="PF08881">
    <property type="entry name" value="CVNH"/>
    <property type="match status" value="1"/>
</dbReference>
<feature type="domain" description="Cyanovirin-N" evidence="1">
    <location>
        <begin position="3"/>
        <end position="106"/>
    </location>
</feature>
<comment type="caution">
    <text evidence="2">The sequence shown here is derived from an EMBL/GenBank/DDBJ whole genome shotgun (WGS) entry which is preliminary data.</text>
</comment>
<dbReference type="Proteomes" id="UP001583172">
    <property type="component" value="Unassembled WGS sequence"/>
</dbReference>
<dbReference type="Gene3D" id="2.30.60.10">
    <property type="entry name" value="Cyanovirin-N"/>
    <property type="match status" value="1"/>
</dbReference>
<dbReference type="SUPFAM" id="SSF51322">
    <property type="entry name" value="Cyanovirin-N"/>
    <property type="match status" value="1"/>
</dbReference>
<dbReference type="SMART" id="SM01111">
    <property type="entry name" value="CVNH"/>
    <property type="match status" value="1"/>
</dbReference>
<gene>
    <name evidence="2" type="ORF">VTJ49DRAFT_5736</name>
</gene>
<dbReference type="InterPro" id="IPR036673">
    <property type="entry name" value="Cyanovirin-N_sf"/>
</dbReference>
<sequence>MSYFHASASDIRVDDDHILRATLINADGEEVEAELDLNTVIGNNDGSFEWGGENFSESAEDISFSIEGADSVPILRANLRNIEGELIGADINLSERIGNNNGEFVFGEQTRIQ</sequence>
<dbReference type="EMBL" id="JAZGSY010000487">
    <property type="protein sequence ID" value="KAL1835988.1"/>
    <property type="molecule type" value="Genomic_DNA"/>
</dbReference>
<name>A0ABR3V2H7_HUMIN</name>
<organism evidence="2 3">
    <name type="scientific">Humicola insolens</name>
    <name type="common">Soft-rot fungus</name>
    <dbReference type="NCBI Taxonomy" id="85995"/>
    <lineage>
        <taxon>Eukaryota</taxon>
        <taxon>Fungi</taxon>
        <taxon>Dikarya</taxon>
        <taxon>Ascomycota</taxon>
        <taxon>Pezizomycotina</taxon>
        <taxon>Sordariomycetes</taxon>
        <taxon>Sordariomycetidae</taxon>
        <taxon>Sordariales</taxon>
        <taxon>Chaetomiaceae</taxon>
        <taxon>Mycothermus</taxon>
    </lineage>
</organism>